<evidence type="ECO:0000313" key="3">
    <source>
        <dbReference type="EMBL" id="GLU46083.1"/>
    </source>
</evidence>
<dbReference type="InterPro" id="IPR035901">
    <property type="entry name" value="GIY-YIG_endonuc_sf"/>
</dbReference>
<dbReference type="NCBIfam" id="TIGR00573">
    <property type="entry name" value="dnaq"/>
    <property type="match status" value="1"/>
</dbReference>
<dbReference type="Pfam" id="PF01541">
    <property type="entry name" value="GIY-YIG"/>
    <property type="match status" value="1"/>
</dbReference>
<dbReference type="GO" id="GO:0009380">
    <property type="term" value="C:excinuclease repair complex"/>
    <property type="evidence" value="ECO:0007669"/>
    <property type="project" value="TreeGrafter"/>
</dbReference>
<dbReference type="InterPro" id="IPR047296">
    <property type="entry name" value="GIY-YIG_UvrC_Cho"/>
</dbReference>
<dbReference type="Pfam" id="PF00929">
    <property type="entry name" value="RNase_T"/>
    <property type="match status" value="1"/>
</dbReference>
<dbReference type="InterPro" id="IPR000305">
    <property type="entry name" value="GIY-YIG_endonuc"/>
</dbReference>
<dbReference type="CDD" id="cd06127">
    <property type="entry name" value="DEDDh"/>
    <property type="match status" value="1"/>
</dbReference>
<dbReference type="EMBL" id="BSQG01000001">
    <property type="protein sequence ID" value="GLU46083.1"/>
    <property type="molecule type" value="Genomic_DNA"/>
</dbReference>
<evidence type="ECO:0000259" key="2">
    <source>
        <dbReference type="PROSITE" id="PS50164"/>
    </source>
</evidence>
<dbReference type="GO" id="GO:0006260">
    <property type="term" value="P:DNA replication"/>
    <property type="evidence" value="ECO:0007669"/>
    <property type="project" value="InterPro"/>
</dbReference>
<proteinExistence type="predicted"/>
<dbReference type="CDD" id="cd10434">
    <property type="entry name" value="GIY-YIG_UvrC_Cho"/>
    <property type="match status" value="1"/>
</dbReference>
<dbReference type="Gene3D" id="3.30.420.10">
    <property type="entry name" value="Ribonuclease H-like superfamily/Ribonuclease H"/>
    <property type="match status" value="1"/>
</dbReference>
<dbReference type="InterPro" id="IPR013520">
    <property type="entry name" value="Ribonucl_H"/>
</dbReference>
<dbReference type="PANTHER" id="PTHR30562">
    <property type="entry name" value="UVRC/OXIDOREDUCTASE"/>
    <property type="match status" value="1"/>
</dbReference>
<evidence type="ECO:0000256" key="1">
    <source>
        <dbReference type="ARBA" id="ARBA00022839"/>
    </source>
</evidence>
<feature type="domain" description="GIY-YIG" evidence="2">
    <location>
        <begin position="220"/>
        <end position="298"/>
    </location>
</feature>
<dbReference type="GO" id="GO:0003887">
    <property type="term" value="F:DNA-directed DNA polymerase activity"/>
    <property type="evidence" value="ECO:0007669"/>
    <property type="project" value="InterPro"/>
</dbReference>
<dbReference type="PROSITE" id="PS50164">
    <property type="entry name" value="GIY_YIG"/>
    <property type="match status" value="1"/>
</dbReference>
<sequence>MQATLDELGTPLSATTFVVVDLETTGSRPDRGAGITEIGAVKVCGGEVLAEFETLVDPGEPVPPFITLLTGISQAMVDSAPPVAAVLPDFLSFVGPDPTIVLVAHNAPFDIGFLKSACAAHDVDWPGYPVLDTLPLARRLVSRNEITNHKLATLAGFFGAADQPTHRALADARATAGVLHGLFERLGPYGVQTWEELRSFRSAPTPAQRGKRHLAEGLPQKPGVYVFEDAAGAALYVGKSTNLRKRVQSYFTASETRSRVREMVGLAERVTPIVCGTALEAEVRELRLITERSPTYNRRSRNAERLPWVELTRETFPRLSVVRRTDGDAHAYLGPFSSVREAELAREAVHQTFRIRQCTQRIKASRPVRACALAGMGRCGAPCEGAEDVEEYSAHTAAAAHAMSADVSPVVEALTAHIADLAGQLRYEEAAVHRDRLAAFVKGATRAQRLQAIATVAHLVAARPDGPDWELCVVRHGRLAGTARMPPGSDPHSFLKALVDTAETVAPGRGPAPRASAAETECVLRWLEGPLVRLLELEHDWASPLNGAQKYLGLTDWDRAAPFTQR</sequence>
<dbReference type="InterPro" id="IPR050066">
    <property type="entry name" value="UvrABC_protein_C"/>
</dbReference>
<dbReference type="Gene3D" id="3.40.1440.10">
    <property type="entry name" value="GIY-YIG endonuclease"/>
    <property type="match status" value="1"/>
</dbReference>
<gene>
    <name evidence="3" type="primary">dnaQ</name>
    <name evidence="3" type="ORF">Nans01_04340</name>
</gene>
<dbReference type="SUPFAM" id="SSF82771">
    <property type="entry name" value="GIY-YIG endonuclease"/>
    <property type="match status" value="1"/>
</dbReference>
<protein>
    <submittedName>
        <fullName evidence="3">DNA polymerase III subunit epsilon</fullName>
    </submittedName>
</protein>
<accession>A0A9W6UH82</accession>
<comment type="caution">
    <text evidence="3">The sequence shown here is derived from an EMBL/GenBank/DDBJ whole genome shotgun (WGS) entry which is preliminary data.</text>
</comment>
<dbReference type="SUPFAM" id="SSF53098">
    <property type="entry name" value="Ribonuclease H-like"/>
    <property type="match status" value="1"/>
</dbReference>
<dbReference type="SMART" id="SM00479">
    <property type="entry name" value="EXOIII"/>
    <property type="match status" value="1"/>
</dbReference>
<dbReference type="InterPro" id="IPR012337">
    <property type="entry name" value="RNaseH-like_sf"/>
</dbReference>
<dbReference type="PANTHER" id="PTHR30562:SF1">
    <property type="entry name" value="UVRABC SYSTEM PROTEIN C"/>
    <property type="match status" value="1"/>
</dbReference>
<dbReference type="AlphaFoldDB" id="A0A9W6UH82"/>
<reference evidence="3" key="1">
    <citation type="submission" date="2023-02" db="EMBL/GenBank/DDBJ databases">
        <title>Nocardiopsis ansamitocini NBRC 112285.</title>
        <authorList>
            <person name="Ichikawa N."/>
            <person name="Sato H."/>
            <person name="Tonouchi N."/>
        </authorList>
    </citation>
    <scope>NUCLEOTIDE SEQUENCE</scope>
    <source>
        <strain evidence="3">NBRC 112285</strain>
    </source>
</reference>
<dbReference type="GO" id="GO:0006289">
    <property type="term" value="P:nucleotide-excision repair"/>
    <property type="evidence" value="ECO:0007669"/>
    <property type="project" value="InterPro"/>
</dbReference>
<dbReference type="GO" id="GO:0004527">
    <property type="term" value="F:exonuclease activity"/>
    <property type="evidence" value="ECO:0007669"/>
    <property type="project" value="UniProtKB-KW"/>
</dbReference>
<dbReference type="InterPro" id="IPR006054">
    <property type="entry name" value="DnaQ"/>
</dbReference>
<name>A0A9W6UH82_9ACTN</name>
<keyword evidence="4" id="KW-1185">Reference proteome</keyword>
<keyword evidence="1" id="KW-0378">Hydrolase</keyword>
<keyword evidence="1" id="KW-0269">Exonuclease</keyword>
<dbReference type="SMART" id="SM00465">
    <property type="entry name" value="GIYc"/>
    <property type="match status" value="1"/>
</dbReference>
<dbReference type="Proteomes" id="UP001165092">
    <property type="component" value="Unassembled WGS sequence"/>
</dbReference>
<dbReference type="GO" id="GO:0003677">
    <property type="term" value="F:DNA binding"/>
    <property type="evidence" value="ECO:0007669"/>
    <property type="project" value="InterPro"/>
</dbReference>
<dbReference type="NCBIfam" id="NF005907">
    <property type="entry name" value="PRK07883.1-5"/>
    <property type="match status" value="1"/>
</dbReference>
<dbReference type="NCBIfam" id="NF005905">
    <property type="entry name" value="PRK07883.1-3"/>
    <property type="match status" value="1"/>
</dbReference>
<organism evidence="3 4">
    <name type="scientific">Nocardiopsis ansamitocini</name>
    <dbReference type="NCBI Taxonomy" id="1670832"/>
    <lineage>
        <taxon>Bacteria</taxon>
        <taxon>Bacillati</taxon>
        <taxon>Actinomycetota</taxon>
        <taxon>Actinomycetes</taxon>
        <taxon>Streptosporangiales</taxon>
        <taxon>Nocardiopsidaceae</taxon>
        <taxon>Nocardiopsis</taxon>
    </lineage>
</organism>
<keyword evidence="1" id="KW-0540">Nuclease</keyword>
<dbReference type="InterPro" id="IPR036397">
    <property type="entry name" value="RNaseH_sf"/>
</dbReference>
<dbReference type="FunFam" id="3.30.420.10:FF:000045">
    <property type="entry name" value="3'-5' exonuclease DinG"/>
    <property type="match status" value="1"/>
</dbReference>
<evidence type="ECO:0000313" key="4">
    <source>
        <dbReference type="Proteomes" id="UP001165092"/>
    </source>
</evidence>